<name>A0AAW6UMJ1_PRORE</name>
<gene>
    <name evidence="1" type="ORF">OGX73_17465</name>
</gene>
<dbReference type="EMBL" id="JAOWIN010000014">
    <property type="protein sequence ID" value="MDI9094415.1"/>
    <property type="molecule type" value="Genomic_DNA"/>
</dbReference>
<dbReference type="GO" id="GO:0009244">
    <property type="term" value="P:lipopolysaccharide core region biosynthetic process"/>
    <property type="evidence" value="ECO:0007669"/>
    <property type="project" value="TreeGrafter"/>
</dbReference>
<dbReference type="PANTHER" id="PTHR30160">
    <property type="entry name" value="TETRAACYLDISACCHARIDE 4'-KINASE-RELATED"/>
    <property type="match status" value="1"/>
</dbReference>
<protein>
    <submittedName>
        <fullName evidence="1">Glycosyltransferase family 9 protein</fullName>
    </submittedName>
</protein>
<evidence type="ECO:0000313" key="2">
    <source>
        <dbReference type="Proteomes" id="UP001159001"/>
    </source>
</evidence>
<reference evidence="1" key="1">
    <citation type="submission" date="2022-10" db="EMBL/GenBank/DDBJ databases">
        <title>Bacterial isolates recovered from the One Health project in Brazil.</title>
        <authorList>
            <person name="Valiatti T.B."/>
            <person name="Santos F."/>
            <person name="Cayo R."/>
            <person name="Gales A.C."/>
        </authorList>
    </citation>
    <scope>NUCLEOTIDE SEQUENCE</scope>
    <source>
        <strain evidence="1">PVR188</strain>
    </source>
</reference>
<sequence>MEILKKINRYRNIQTKKIKLKLKLLFMNFCYRERDSTIAEYNNVCFFMHTQAIGDSIITSGLIERVRRSGKKVFIVGPEKIRFLFNSIIVVDGFYSFNKKKIPELIIELSKVDIDLVIDTFDFDHSVLYRLKTLFLLKPKKSIGFGHPKGTIFDVNIVNDNSDAHLSERMKKILKIIGLNDNSYGYSLSFLSDEFKVAHDYANAIKKTDKLVVFNPFGSHPARSLSMEQINKIIIYLNALEGYKTVFFNLDCDFSCDYLNNVILNPFRNAGESFALASNADIIITVDTSMVHLASAFNIKQYCIYNNRLNNGTQNNNIMFGPNNDKAVQLTTNEYLQTEDGDDIHNFDISLLIDAINDDLNSLK</sequence>
<dbReference type="GO" id="GO:0005829">
    <property type="term" value="C:cytosol"/>
    <property type="evidence" value="ECO:0007669"/>
    <property type="project" value="TreeGrafter"/>
</dbReference>
<accession>A0AAW6UMJ1</accession>
<dbReference type="Proteomes" id="UP001159001">
    <property type="component" value="Unassembled WGS sequence"/>
</dbReference>
<dbReference type="SUPFAM" id="SSF53756">
    <property type="entry name" value="UDP-Glycosyltransferase/glycogen phosphorylase"/>
    <property type="match status" value="1"/>
</dbReference>
<evidence type="ECO:0000313" key="1">
    <source>
        <dbReference type="EMBL" id="MDI9094415.1"/>
    </source>
</evidence>
<dbReference type="InterPro" id="IPR051199">
    <property type="entry name" value="LPS_LOS_Heptosyltrfase"/>
</dbReference>
<dbReference type="PANTHER" id="PTHR30160:SF1">
    <property type="entry name" value="LIPOPOLYSACCHARIDE 1,2-N-ACETYLGLUCOSAMINETRANSFERASE-RELATED"/>
    <property type="match status" value="1"/>
</dbReference>
<dbReference type="AlphaFoldDB" id="A0AAW6UMJ1"/>
<dbReference type="Gene3D" id="3.40.50.2000">
    <property type="entry name" value="Glycogen Phosphorylase B"/>
    <property type="match status" value="2"/>
</dbReference>
<dbReference type="RefSeq" id="WP_110592110.1">
    <property type="nucleotide sequence ID" value="NZ_CP039844.1"/>
</dbReference>
<dbReference type="GO" id="GO:0008713">
    <property type="term" value="F:ADP-heptose-lipopolysaccharide heptosyltransferase activity"/>
    <property type="evidence" value="ECO:0007669"/>
    <property type="project" value="TreeGrafter"/>
</dbReference>
<organism evidence="1 2">
    <name type="scientific">Providencia rettgeri</name>
    <dbReference type="NCBI Taxonomy" id="587"/>
    <lineage>
        <taxon>Bacteria</taxon>
        <taxon>Pseudomonadati</taxon>
        <taxon>Pseudomonadota</taxon>
        <taxon>Gammaproteobacteria</taxon>
        <taxon>Enterobacterales</taxon>
        <taxon>Morganellaceae</taxon>
        <taxon>Providencia</taxon>
    </lineage>
</organism>
<comment type="caution">
    <text evidence="1">The sequence shown here is derived from an EMBL/GenBank/DDBJ whole genome shotgun (WGS) entry which is preliminary data.</text>
</comment>
<proteinExistence type="predicted"/>